<dbReference type="InterPro" id="IPR003439">
    <property type="entry name" value="ABC_transporter-like_ATP-bd"/>
</dbReference>
<dbReference type="PANTHER" id="PTHR42794">
    <property type="entry name" value="HEMIN IMPORT ATP-BINDING PROTEIN HMUV"/>
    <property type="match status" value="1"/>
</dbReference>
<dbReference type="Gene3D" id="3.40.50.300">
    <property type="entry name" value="P-loop containing nucleotide triphosphate hydrolases"/>
    <property type="match status" value="1"/>
</dbReference>
<dbReference type="PANTHER" id="PTHR42794:SF1">
    <property type="entry name" value="HEMIN IMPORT ATP-BINDING PROTEIN HMUV"/>
    <property type="match status" value="1"/>
</dbReference>
<keyword evidence="3 7" id="KW-0067">ATP-binding</keyword>
<dbReference type="Pfam" id="PF00005">
    <property type="entry name" value="ABC_tran"/>
    <property type="match status" value="1"/>
</dbReference>
<organism evidence="7 8">
    <name type="scientific">Epibacterium ulvae</name>
    <dbReference type="NCBI Taxonomy" id="1156985"/>
    <lineage>
        <taxon>Bacteria</taxon>
        <taxon>Pseudomonadati</taxon>
        <taxon>Pseudomonadota</taxon>
        <taxon>Alphaproteobacteria</taxon>
        <taxon>Rhodobacterales</taxon>
        <taxon>Roseobacteraceae</taxon>
        <taxon>Epibacterium</taxon>
    </lineage>
</organism>
<evidence type="ECO:0000259" key="6">
    <source>
        <dbReference type="PROSITE" id="PS50893"/>
    </source>
</evidence>
<gene>
    <name evidence="7" type="ORF">SAMN04488118_104170</name>
</gene>
<evidence type="ECO:0000256" key="2">
    <source>
        <dbReference type="ARBA" id="ARBA00022741"/>
    </source>
</evidence>
<dbReference type="NCBIfam" id="NF010068">
    <property type="entry name" value="PRK13548.1"/>
    <property type="match status" value="1"/>
</dbReference>
<evidence type="ECO:0000256" key="1">
    <source>
        <dbReference type="ARBA" id="ARBA00022448"/>
    </source>
</evidence>
<dbReference type="InterPro" id="IPR027417">
    <property type="entry name" value="P-loop_NTPase"/>
</dbReference>
<proteinExistence type="predicted"/>
<reference evidence="7 8" key="1">
    <citation type="submission" date="2016-10" db="EMBL/GenBank/DDBJ databases">
        <authorList>
            <person name="de Groot N.N."/>
        </authorList>
    </citation>
    <scope>NUCLEOTIDE SEQUENCE [LARGE SCALE GENOMIC DNA]</scope>
    <source>
        <strain evidence="7 8">U95</strain>
    </source>
</reference>
<dbReference type="GO" id="GO:0016887">
    <property type="term" value="F:ATP hydrolysis activity"/>
    <property type="evidence" value="ECO:0007669"/>
    <property type="project" value="InterPro"/>
</dbReference>
<keyword evidence="8" id="KW-1185">Reference proteome</keyword>
<keyword evidence="2" id="KW-0547">Nucleotide-binding</keyword>
<feature type="domain" description="ABC transporter" evidence="6">
    <location>
        <begin position="3"/>
        <end position="243"/>
    </location>
</feature>
<keyword evidence="4" id="KW-1278">Translocase</keyword>
<evidence type="ECO:0000256" key="3">
    <source>
        <dbReference type="ARBA" id="ARBA00022840"/>
    </source>
</evidence>
<dbReference type="InterPro" id="IPR017871">
    <property type="entry name" value="ABC_transporter-like_CS"/>
</dbReference>
<dbReference type="Proteomes" id="UP000198767">
    <property type="component" value="Unassembled WGS sequence"/>
</dbReference>
<accession>A0A1G5QGT0</accession>
<name>A0A1G5QGT0_9RHOB</name>
<dbReference type="RefSeq" id="WP_090217901.1">
    <property type="nucleotide sequence ID" value="NZ_FMWG01000004.1"/>
</dbReference>
<dbReference type="SUPFAM" id="SSF52540">
    <property type="entry name" value="P-loop containing nucleoside triphosphate hydrolases"/>
    <property type="match status" value="1"/>
</dbReference>
<dbReference type="STRING" id="1156985.SAMN04488118_104170"/>
<keyword evidence="1" id="KW-0813">Transport</keyword>
<dbReference type="AlphaFoldDB" id="A0A1G5QGT0"/>
<evidence type="ECO:0000256" key="5">
    <source>
        <dbReference type="ARBA" id="ARBA00037066"/>
    </source>
</evidence>
<dbReference type="CDD" id="cd03214">
    <property type="entry name" value="ABC_Iron-Siderophores_B12_Hemin"/>
    <property type="match status" value="1"/>
</dbReference>
<evidence type="ECO:0000313" key="7">
    <source>
        <dbReference type="EMBL" id="SCZ60892.1"/>
    </source>
</evidence>
<dbReference type="GO" id="GO:0005524">
    <property type="term" value="F:ATP binding"/>
    <property type="evidence" value="ECO:0007669"/>
    <property type="project" value="UniProtKB-KW"/>
</dbReference>
<evidence type="ECO:0000313" key="8">
    <source>
        <dbReference type="Proteomes" id="UP000198767"/>
    </source>
</evidence>
<comment type="function">
    <text evidence="5">Part of the ABC transporter complex HmuTUV involved in hemin import. Responsible for energy coupling to the transport system.</text>
</comment>
<dbReference type="OrthoDB" id="9805601at2"/>
<dbReference type="InterPro" id="IPR003593">
    <property type="entry name" value="AAA+_ATPase"/>
</dbReference>
<sequence length="263" mass="28602">MTLNVTDLRVKLGRKEILHGVTLSAQAGEVTCIIGPNGSGKSTLLRALTGELQSTGQIDLNGRALGAYRPYELAPVRGVLQQFAEVAFPFTVREIIELGQSAGVNAKDPHLPDRMLQEVDLAGYGERPYHELSGGEQQRVQLARALAQVAQPVGAEVETQGPRWLFLDEPVSSLDIKHQRTVMDRMRRFAGEGGGVVAVMHDLNLTAMVADQVLVMKEGEISIAGNVQATYVPEVLSQAYDYPVFPNRLAPRDLHFVLPQAGV</sequence>
<dbReference type="SMART" id="SM00382">
    <property type="entry name" value="AAA"/>
    <property type="match status" value="1"/>
</dbReference>
<dbReference type="PROSITE" id="PS00211">
    <property type="entry name" value="ABC_TRANSPORTER_1"/>
    <property type="match status" value="1"/>
</dbReference>
<evidence type="ECO:0000256" key="4">
    <source>
        <dbReference type="ARBA" id="ARBA00022967"/>
    </source>
</evidence>
<dbReference type="PROSITE" id="PS50893">
    <property type="entry name" value="ABC_TRANSPORTER_2"/>
    <property type="match status" value="1"/>
</dbReference>
<protein>
    <submittedName>
        <fullName evidence="7">Iron complex transport system ATP-binding protein</fullName>
    </submittedName>
</protein>
<dbReference type="EMBL" id="FMWG01000004">
    <property type="protein sequence ID" value="SCZ60892.1"/>
    <property type="molecule type" value="Genomic_DNA"/>
</dbReference>